<protein>
    <recommendedName>
        <fullName evidence="9">Thiamine-phosphate synthase</fullName>
        <shortName evidence="9">TP synthase</shortName>
        <shortName evidence="9">TPS</shortName>
        <ecNumber evidence="9">2.5.1.3</ecNumber>
    </recommendedName>
    <alternativeName>
        <fullName evidence="9">Thiamine-phosphate pyrophosphorylase</fullName>
        <shortName evidence="9">TMP pyrophosphorylase</shortName>
        <shortName evidence="9">TMP-PPase</shortName>
    </alternativeName>
</protein>
<name>A0A318R2S4_PROMR</name>
<feature type="binding site" evidence="9">
    <location>
        <position position="213"/>
    </location>
    <ligand>
        <name>Mg(2+)</name>
        <dbReference type="ChEBI" id="CHEBI:18420"/>
    </ligand>
</feature>
<dbReference type="RefSeq" id="WP_158467017.1">
    <property type="nucleotide sequence ID" value="NZ_QJUE01000005.1"/>
</dbReference>
<comment type="pathway">
    <text evidence="1 9 11">Cofactor biosynthesis; thiamine diphosphate biosynthesis; thiamine phosphate from 4-amino-2-methyl-5-diphosphomethylpyrimidine and 4-methyl-5-(2-phosphoethyl)-thiazole: step 1/1.</text>
</comment>
<dbReference type="SUPFAM" id="SSF51391">
    <property type="entry name" value="Thiamin phosphate synthase"/>
    <property type="match status" value="1"/>
</dbReference>
<comment type="cofactor">
    <cofactor evidence="9">
        <name>Mg(2+)</name>
        <dbReference type="ChEBI" id="CHEBI:18420"/>
    </cofactor>
    <text evidence="9">Binds 1 Mg(2+) ion per subunit.</text>
</comment>
<comment type="catalytic activity">
    <reaction evidence="6 9 10">
        <text>4-methyl-5-(2-phosphooxyethyl)-thiazole + 4-amino-2-methyl-5-(diphosphooxymethyl)pyrimidine + H(+) = thiamine phosphate + diphosphate</text>
        <dbReference type="Rhea" id="RHEA:22328"/>
        <dbReference type="ChEBI" id="CHEBI:15378"/>
        <dbReference type="ChEBI" id="CHEBI:33019"/>
        <dbReference type="ChEBI" id="CHEBI:37575"/>
        <dbReference type="ChEBI" id="CHEBI:57841"/>
        <dbReference type="ChEBI" id="CHEBI:58296"/>
        <dbReference type="EC" id="2.5.1.3"/>
    </reaction>
</comment>
<dbReference type="Pfam" id="PF02581">
    <property type="entry name" value="TMP-TENI"/>
    <property type="match status" value="1"/>
</dbReference>
<dbReference type="UniPathway" id="UPA00060">
    <property type="reaction ID" value="UER00141"/>
</dbReference>
<dbReference type="EC" id="2.5.1.3" evidence="9"/>
<dbReference type="Proteomes" id="UP000247807">
    <property type="component" value="Unassembled WGS sequence"/>
</dbReference>
<evidence type="ECO:0000313" key="15">
    <source>
        <dbReference type="Proteomes" id="UP000247807"/>
    </source>
</evidence>
<evidence type="ECO:0000256" key="2">
    <source>
        <dbReference type="ARBA" id="ARBA00022679"/>
    </source>
</evidence>
<dbReference type="HAMAP" id="MF_00097">
    <property type="entry name" value="TMP_synthase"/>
    <property type="match status" value="1"/>
</dbReference>
<feature type="binding site" evidence="9">
    <location>
        <position position="280"/>
    </location>
    <ligand>
        <name>4-amino-2-methyl-5-(diphosphooxymethyl)pyrimidine</name>
        <dbReference type="ChEBI" id="CHEBI:57841"/>
    </ligand>
</feature>
<evidence type="ECO:0000256" key="1">
    <source>
        <dbReference type="ARBA" id="ARBA00005165"/>
    </source>
</evidence>
<dbReference type="CDD" id="cd00564">
    <property type="entry name" value="TMP_TenI"/>
    <property type="match status" value="1"/>
</dbReference>
<dbReference type="PANTHER" id="PTHR20857">
    <property type="entry name" value="THIAMINE-PHOSPHATE PYROPHOSPHORYLASE"/>
    <property type="match status" value="1"/>
</dbReference>
<dbReference type="HAMAP" id="MF_01327">
    <property type="entry name" value="TMP_synthase_cyanobact"/>
    <property type="match status" value="1"/>
</dbReference>
<evidence type="ECO:0000256" key="3">
    <source>
        <dbReference type="ARBA" id="ARBA00022723"/>
    </source>
</evidence>
<evidence type="ECO:0000256" key="6">
    <source>
        <dbReference type="ARBA" id="ARBA00047334"/>
    </source>
</evidence>
<evidence type="ECO:0000259" key="13">
    <source>
        <dbReference type="Pfam" id="PF17792"/>
    </source>
</evidence>
<reference evidence="14 15" key="1">
    <citation type="journal article" date="2018" name="Appl. Environ. Microbiol.">
        <title>Genome rearrangement shapes Prochlorococcus ecological adaptation.</title>
        <authorList>
            <person name="Yan W."/>
            <person name="Wei S."/>
            <person name="Wang Q."/>
            <person name="Xiao X."/>
            <person name="Zeng Q."/>
            <person name="Jiao N."/>
            <person name="Zhang R."/>
        </authorList>
    </citation>
    <scope>NUCLEOTIDE SEQUENCE [LARGE SCALE GENOMIC DNA]</scope>
    <source>
        <strain evidence="14 15">XMU1408</strain>
    </source>
</reference>
<dbReference type="AlphaFoldDB" id="A0A318R2S4"/>
<comment type="similarity">
    <text evidence="9 10">Belongs to the thiamine-phosphate synthase family.</text>
</comment>
<evidence type="ECO:0000256" key="8">
    <source>
        <dbReference type="ARBA" id="ARBA00047883"/>
    </source>
</evidence>
<dbReference type="NCBIfam" id="TIGR00693">
    <property type="entry name" value="thiE"/>
    <property type="match status" value="1"/>
</dbReference>
<accession>A0A318R2S4</accession>
<dbReference type="Gene3D" id="3.20.20.70">
    <property type="entry name" value="Aldolase class I"/>
    <property type="match status" value="1"/>
</dbReference>
<proteinExistence type="inferred from homology"/>
<evidence type="ECO:0000256" key="10">
    <source>
        <dbReference type="RuleBase" id="RU003826"/>
    </source>
</evidence>
<dbReference type="InterPro" id="IPR034291">
    <property type="entry name" value="TMP_synthase"/>
</dbReference>
<dbReference type="InterPro" id="IPR013785">
    <property type="entry name" value="Aldolase_TIM"/>
</dbReference>
<comment type="caution">
    <text evidence="9">Lacks conserved residue(s) required for the propagation of feature annotation.</text>
</comment>
<feature type="binding site" evidence="9">
    <location>
        <position position="212"/>
    </location>
    <ligand>
        <name>4-amino-2-methyl-5-(diphosphooxymethyl)pyrimidine</name>
        <dbReference type="ChEBI" id="CHEBI:57841"/>
    </ligand>
</feature>
<evidence type="ECO:0000259" key="12">
    <source>
        <dbReference type="Pfam" id="PF02581"/>
    </source>
</evidence>
<comment type="function">
    <text evidence="9">Condenses 4-methyl-5-(beta-hydroxyethyl)thiazole monophosphate (THZ-P) and 2-methyl-4-amino-5-hydroxymethyl pyrimidine pyrophosphate (HMP-PP) to form thiamine monophosphate (TMP).</text>
</comment>
<dbReference type="PANTHER" id="PTHR20857:SF15">
    <property type="entry name" value="THIAMINE-PHOSPHATE SYNTHASE"/>
    <property type="match status" value="1"/>
</dbReference>
<evidence type="ECO:0000313" key="14">
    <source>
        <dbReference type="EMBL" id="PYE01190.1"/>
    </source>
</evidence>
<feature type="domain" description="Thiamine phosphate synthase/TenI" evidence="12">
    <location>
        <begin position="154"/>
        <end position="330"/>
    </location>
</feature>
<dbReference type="PIRSF" id="PIRSF000512">
    <property type="entry name" value="TMP_PPase_Cyanobac_prd"/>
    <property type="match status" value="1"/>
</dbReference>
<feature type="binding site" evidence="9">
    <location>
        <position position="307"/>
    </location>
    <ligand>
        <name>2-[(2R,5Z)-2-carboxy-4-methylthiazol-5(2H)-ylidene]ethyl phosphate</name>
        <dbReference type="ChEBI" id="CHEBI:62899"/>
    </ligand>
</feature>
<dbReference type="OrthoDB" id="9812206at2"/>
<feature type="region of interest" description="Unknown" evidence="9">
    <location>
        <begin position="1"/>
        <end position="128"/>
    </location>
</feature>
<dbReference type="GO" id="GO:0000287">
    <property type="term" value="F:magnesium ion binding"/>
    <property type="evidence" value="ECO:0007669"/>
    <property type="project" value="UniProtKB-UniRule"/>
</dbReference>
<comment type="catalytic activity">
    <reaction evidence="8 9 10">
        <text>2-[(2R,5Z)-2-carboxy-4-methylthiazol-5(2H)-ylidene]ethyl phosphate + 4-amino-2-methyl-5-(diphosphooxymethyl)pyrimidine + 2 H(+) = thiamine phosphate + CO2 + diphosphate</text>
        <dbReference type="Rhea" id="RHEA:47844"/>
        <dbReference type="ChEBI" id="CHEBI:15378"/>
        <dbReference type="ChEBI" id="CHEBI:16526"/>
        <dbReference type="ChEBI" id="CHEBI:33019"/>
        <dbReference type="ChEBI" id="CHEBI:37575"/>
        <dbReference type="ChEBI" id="CHEBI:57841"/>
        <dbReference type="ChEBI" id="CHEBI:62899"/>
        <dbReference type="EC" id="2.5.1.3"/>
    </reaction>
</comment>
<organism evidence="14 15">
    <name type="scientific">Prochlorococcus marinus XMU1408</name>
    <dbReference type="NCBI Taxonomy" id="2213228"/>
    <lineage>
        <taxon>Bacteria</taxon>
        <taxon>Bacillati</taxon>
        <taxon>Cyanobacteriota</taxon>
        <taxon>Cyanophyceae</taxon>
        <taxon>Synechococcales</taxon>
        <taxon>Prochlorococcaceae</taxon>
        <taxon>Prochlorococcus</taxon>
    </lineage>
</organism>
<keyword evidence="4 9" id="KW-0460">Magnesium</keyword>
<evidence type="ECO:0000256" key="11">
    <source>
        <dbReference type="RuleBase" id="RU004253"/>
    </source>
</evidence>
<feature type="domain" description="ThiD2" evidence="13">
    <location>
        <begin position="17"/>
        <end position="133"/>
    </location>
</feature>
<keyword evidence="2 9" id="KW-0808">Transferase</keyword>
<keyword evidence="3 9" id="KW-0479">Metal-binding</keyword>
<evidence type="ECO:0000256" key="5">
    <source>
        <dbReference type="ARBA" id="ARBA00022977"/>
    </source>
</evidence>
<dbReference type="InterPro" id="IPR036206">
    <property type="entry name" value="ThiamineP_synth_sf"/>
</dbReference>
<dbReference type="NCBIfam" id="NF002727">
    <property type="entry name" value="PRK02615.1"/>
    <property type="match status" value="1"/>
</dbReference>
<keyword evidence="5 9" id="KW-0784">Thiamine biosynthesis</keyword>
<feature type="binding site" evidence="9">
    <location>
        <begin position="180"/>
        <end position="184"/>
    </location>
    <ligand>
        <name>4-amino-2-methyl-5-(diphosphooxymethyl)pyrimidine</name>
        <dbReference type="ChEBI" id="CHEBI:57841"/>
    </ligand>
</feature>
<dbReference type="GO" id="GO:0004789">
    <property type="term" value="F:thiamine-phosphate diphosphorylase activity"/>
    <property type="evidence" value="ECO:0007669"/>
    <property type="project" value="UniProtKB-UniRule"/>
</dbReference>
<dbReference type="GO" id="GO:0009228">
    <property type="term" value="P:thiamine biosynthetic process"/>
    <property type="evidence" value="ECO:0007669"/>
    <property type="project" value="UniProtKB-KW"/>
</dbReference>
<evidence type="ECO:0000256" key="9">
    <source>
        <dbReference type="HAMAP-Rule" id="MF_01327"/>
    </source>
</evidence>
<gene>
    <name evidence="9" type="primary">thiE</name>
    <name evidence="14" type="ORF">DNJ73_07125</name>
</gene>
<feature type="binding site" evidence="9">
    <location>
        <position position="232"/>
    </location>
    <ligand>
        <name>Mg(2+)</name>
        <dbReference type="ChEBI" id="CHEBI:18420"/>
    </ligand>
</feature>
<evidence type="ECO:0000256" key="4">
    <source>
        <dbReference type="ARBA" id="ARBA00022842"/>
    </source>
</evidence>
<comment type="catalytic activity">
    <reaction evidence="7 9 10">
        <text>2-(2-carboxy-4-methylthiazol-5-yl)ethyl phosphate + 4-amino-2-methyl-5-(diphosphooxymethyl)pyrimidine + 2 H(+) = thiamine phosphate + CO2 + diphosphate</text>
        <dbReference type="Rhea" id="RHEA:47848"/>
        <dbReference type="ChEBI" id="CHEBI:15378"/>
        <dbReference type="ChEBI" id="CHEBI:16526"/>
        <dbReference type="ChEBI" id="CHEBI:33019"/>
        <dbReference type="ChEBI" id="CHEBI:37575"/>
        <dbReference type="ChEBI" id="CHEBI:57841"/>
        <dbReference type="ChEBI" id="CHEBI:62890"/>
        <dbReference type="EC" id="2.5.1.3"/>
    </reaction>
</comment>
<dbReference type="EMBL" id="QJUE01000005">
    <property type="protein sequence ID" value="PYE01190.1"/>
    <property type="molecule type" value="Genomic_DNA"/>
</dbReference>
<feature type="binding site" evidence="9">
    <location>
        <position position="251"/>
    </location>
    <ligand>
        <name>4-amino-2-methyl-5-(diphosphooxymethyl)pyrimidine</name>
        <dbReference type="ChEBI" id="CHEBI:57841"/>
    </ligand>
</feature>
<evidence type="ECO:0000256" key="7">
    <source>
        <dbReference type="ARBA" id="ARBA00047851"/>
    </source>
</evidence>
<feature type="region of interest" description="Thiamine-phosphate synthase" evidence="9">
    <location>
        <begin position="129"/>
        <end position="348"/>
    </location>
</feature>
<dbReference type="GO" id="GO:0005737">
    <property type="term" value="C:cytoplasm"/>
    <property type="evidence" value="ECO:0007669"/>
    <property type="project" value="TreeGrafter"/>
</dbReference>
<dbReference type="Pfam" id="PF17792">
    <property type="entry name" value="ThiD2"/>
    <property type="match status" value="1"/>
</dbReference>
<sequence>MKSMPVTPPSDNRIAQLIDANLDRAREGLRVMEDWCRFGLKRKDFSIQIKDWRHQLSAHHHIIYRKARLTSRDPAMGVSHPLQKNRLTPEAIFIANSSRVQEALRVIEEFTRITDPKLSEVASKIRYESYEFEIKVLDTKEEIVRRKILKDCSLYLLTSNKKNLKEIVLQALDAGIKIVQYREKFLNDIEKINQAKELASLCKKYNSLFIVNDRVDIALAVEADGIHLGQEDIPTKIARELLGPEKIIGISTHCIEDIKNAEKENCDYIGIGPIFPSETKKKLHPIGIDYLRKGLNETLLPAFAIGGINSSNINKLNQIKKLRIAVSDAIINSNDPFSKTEELFKLLK</sequence>
<dbReference type="InterPro" id="IPR016229">
    <property type="entry name" value="TMP_synthase_cyanobac_bac"/>
</dbReference>
<dbReference type="InterPro" id="IPR022998">
    <property type="entry name" value="ThiamineP_synth_TenI"/>
</dbReference>
<dbReference type="InterPro" id="IPR041397">
    <property type="entry name" value="ThiD2"/>
</dbReference>
<dbReference type="GO" id="GO:0009229">
    <property type="term" value="P:thiamine diphosphate biosynthetic process"/>
    <property type="evidence" value="ECO:0007669"/>
    <property type="project" value="UniProtKB-UniRule"/>
</dbReference>
<dbReference type="FunFam" id="3.20.20.70:FF:000096">
    <property type="entry name" value="Thiamine-phosphate synthase"/>
    <property type="match status" value="1"/>
</dbReference>
<comment type="caution">
    <text evidence="14">The sequence shown here is derived from an EMBL/GenBank/DDBJ whole genome shotgun (WGS) entry which is preliminary data.</text>
</comment>